<dbReference type="AlphaFoldDB" id="A0A061CTC8"/>
<accession>A0A061CTC8</accession>
<dbReference type="EMBL" id="RHRS01000023">
    <property type="protein sequence ID" value="RRW36323.1"/>
    <property type="molecule type" value="Genomic_DNA"/>
</dbReference>
<accession>A0A3R8WZJ0</accession>
<dbReference type="Proteomes" id="UP000272833">
    <property type="component" value="Unassembled WGS sequence"/>
</dbReference>
<protein>
    <submittedName>
        <fullName evidence="1">Uncharacterized protein</fullName>
    </submittedName>
</protein>
<evidence type="ECO:0000313" key="1">
    <source>
        <dbReference type="EMBL" id="RRW36323.1"/>
    </source>
</evidence>
<reference evidence="1 2" key="1">
    <citation type="submission" date="2018-10" db="EMBL/GenBank/DDBJ databases">
        <title>Transmission dynamics of multidrug resistant bacteria on intensive care unit surfaces.</title>
        <authorList>
            <person name="D'Souza A.W."/>
            <person name="Potter R.F."/>
            <person name="Wallace M."/>
            <person name="Shupe A."/>
            <person name="Patel S."/>
            <person name="Sun S."/>
            <person name="Gul D."/>
            <person name="Kwon J.H."/>
            <person name="Andleeb S."/>
            <person name="Burnham C.-A.D."/>
            <person name="Dantas G."/>
        </authorList>
    </citation>
    <scope>NUCLEOTIDE SEQUENCE [LARGE SCALE GENOMIC DNA]</scope>
    <source>
        <strain evidence="1 2">PO_271</strain>
    </source>
</reference>
<name>A0A061CTC8_ECTOL</name>
<proteinExistence type="predicted"/>
<gene>
    <name evidence="1" type="ORF">EGJ44_10830</name>
</gene>
<comment type="caution">
    <text evidence="1">The sequence shown here is derived from an EMBL/GenBank/DDBJ whole genome shotgun (WGS) entry which is preliminary data.</text>
</comment>
<evidence type="ECO:0000313" key="2">
    <source>
        <dbReference type="Proteomes" id="UP000272833"/>
    </source>
</evidence>
<sequence length="79" mass="8814">MGIPESGIMASEFDKPGFVTEVEDDRLWVFREDSQELKDFKATGEPAKQFTDIGSGPNGMTVKAADEKTLKDYLEVIKK</sequence>
<organism evidence="1 2">
    <name type="scientific">Ectopseudomonas oleovorans</name>
    <name type="common">Pseudomonas oleovorans</name>
    <dbReference type="NCBI Taxonomy" id="301"/>
    <lineage>
        <taxon>Bacteria</taxon>
        <taxon>Pseudomonadati</taxon>
        <taxon>Pseudomonadota</taxon>
        <taxon>Gammaproteobacteria</taxon>
        <taxon>Pseudomonadales</taxon>
        <taxon>Pseudomonadaceae</taxon>
        <taxon>Ectopseudomonas</taxon>
    </lineage>
</organism>